<evidence type="ECO:0000256" key="1">
    <source>
        <dbReference type="SAM" id="Coils"/>
    </source>
</evidence>
<evidence type="ECO:0000313" key="3">
    <source>
        <dbReference type="Proteomes" id="UP000789405"/>
    </source>
</evidence>
<gene>
    <name evidence="2" type="ORF">DERYTH_LOCUS4212</name>
</gene>
<proteinExistence type="predicted"/>
<name>A0A9N9FEC0_9GLOM</name>
<feature type="coiled-coil region" evidence="1">
    <location>
        <begin position="196"/>
        <end position="230"/>
    </location>
</feature>
<dbReference type="EMBL" id="CAJVPY010001587">
    <property type="protein sequence ID" value="CAG8528203.1"/>
    <property type="molecule type" value="Genomic_DNA"/>
</dbReference>
<dbReference type="AlphaFoldDB" id="A0A9N9FEC0"/>
<keyword evidence="3" id="KW-1185">Reference proteome</keyword>
<dbReference type="Proteomes" id="UP000789405">
    <property type="component" value="Unassembled WGS sequence"/>
</dbReference>
<sequence length="417" mass="49215">MRKDLQTSTQTQQQFLLNQQNLFKKQPSQWQEQLPLQQQLILQEPLEQQKDFLISQESFLQVIQQSSNQLHVVLTHQQTTQQQQNPINLLQAFNKILSDQEQFINQHQQLIQEKQNSVNVQINKANCLDCENDYVITRKDVYNAYIQRHQDHTYLTNGHLKAILVPNNVNDAIESENNDHGWPNLFWSNSNQLQDHQNLQSEYQYLKTNYDKLQKNSQKYQNDFQETDSADQLSKDILTLHNSLDTFCGLKRGVEIYESEVKELLKRFGRLLIGDIRNNKNLISGLLERHVIETVIDKCKEYFKENNKDDEQDNDQRLEAKIVKTTDQLLKLATTTKLWQQVYSVLGNRGFSNIKENKKHQLIVNLGTEVAELMNRYRKFKDQKNFVENEKMIDEIVKQIVNIFLFRLKVQEPVVAD</sequence>
<keyword evidence="1" id="KW-0175">Coiled coil</keyword>
<protein>
    <submittedName>
        <fullName evidence="2">27752_t:CDS:1</fullName>
    </submittedName>
</protein>
<organism evidence="2 3">
    <name type="scientific">Dentiscutata erythropus</name>
    <dbReference type="NCBI Taxonomy" id="1348616"/>
    <lineage>
        <taxon>Eukaryota</taxon>
        <taxon>Fungi</taxon>
        <taxon>Fungi incertae sedis</taxon>
        <taxon>Mucoromycota</taxon>
        <taxon>Glomeromycotina</taxon>
        <taxon>Glomeromycetes</taxon>
        <taxon>Diversisporales</taxon>
        <taxon>Gigasporaceae</taxon>
        <taxon>Dentiscutata</taxon>
    </lineage>
</organism>
<evidence type="ECO:0000313" key="2">
    <source>
        <dbReference type="EMBL" id="CAG8528203.1"/>
    </source>
</evidence>
<dbReference type="OrthoDB" id="2448367at2759"/>
<feature type="coiled-coil region" evidence="1">
    <location>
        <begin position="363"/>
        <end position="390"/>
    </location>
</feature>
<accession>A0A9N9FEC0</accession>
<reference evidence="2" key="1">
    <citation type="submission" date="2021-06" db="EMBL/GenBank/DDBJ databases">
        <authorList>
            <person name="Kallberg Y."/>
            <person name="Tangrot J."/>
            <person name="Rosling A."/>
        </authorList>
    </citation>
    <scope>NUCLEOTIDE SEQUENCE</scope>
    <source>
        <strain evidence="2">MA453B</strain>
    </source>
</reference>
<comment type="caution">
    <text evidence="2">The sequence shown here is derived from an EMBL/GenBank/DDBJ whole genome shotgun (WGS) entry which is preliminary data.</text>
</comment>